<evidence type="ECO:0000313" key="7">
    <source>
        <dbReference type="Proteomes" id="UP000085678"/>
    </source>
</evidence>
<dbReference type="GO" id="GO:0005737">
    <property type="term" value="C:cytoplasm"/>
    <property type="evidence" value="ECO:0007669"/>
    <property type="project" value="UniProtKB-SubCell"/>
</dbReference>
<dbReference type="InterPro" id="IPR011009">
    <property type="entry name" value="Kinase-like_dom_sf"/>
</dbReference>
<dbReference type="InterPro" id="IPR045063">
    <property type="entry name" value="Dynamin_N"/>
</dbReference>
<dbReference type="InterPro" id="IPR051302">
    <property type="entry name" value="Dual_SerThr-Tyr_Kinase"/>
</dbReference>
<dbReference type="Pfam" id="PF00069">
    <property type="entry name" value="Pkinase"/>
    <property type="match status" value="1"/>
</dbReference>
<dbReference type="InParanoid" id="A0A1S3JVD8"/>
<dbReference type="Pfam" id="PF00350">
    <property type="entry name" value="Dynamin_N"/>
    <property type="match status" value="1"/>
</dbReference>
<dbReference type="Gene3D" id="3.40.50.300">
    <property type="entry name" value="P-loop containing nucleotide triphosphate hydrolases"/>
    <property type="match status" value="1"/>
</dbReference>
<dbReference type="KEGG" id="lak:106176281"/>
<sequence>MAASIAGKGLETNDTVYDDFSDAFSVVQKELNHLKFCYDNTVYQIEKFVKTCPHVNIEQFLPKDTQERVQRVITTQPAIIVIGQSNCGKSSLINEILRGSILPTAEVPCTSKIVRLKHSREPYFQELDKDGNCIEGKPKETLTKKLKVPRSVVAVPGAERNDKSKVEGVVEVGFDHPLLEKGISIVDAPGFSENATLDSLVTQCVEGILGVIIYVIDGQHGVRQQDRKKINELRKKVPRATIFYVCNKVEVNEKALRMDQTAEEADLPRETPDKAAMTFKALAHSGLLDSETNTDDNPFFAAVSVKDVHRSRKRGQNDERFQQFKIKFLKLAVQTMHSHTIDALLSVVDMHNVLFYGMCGSPTQRALLSHFMAELKKHSFEFFDKTKKAIKIRKSVLVHVVKKTLADNKHDIIRDAMNMNFLPIVGDTVRRNEIILQCREQIEDHIVIKCDTLIRAKMAATFDEINKICQRDLRDVLVHIRDALGYSIWHDIMGFQQSILTCLNFTDRNVLVLTETMFDKLKENALTFLEYMQGLKVTKEWKTKVAENIFSLIDPSETANGTVNLMKRRVASAREHFEQTLKNMDSATSAIGKLSPQEQRSLEKVSPIVAQNSCMAMALLNNNLYGLLEFGETQSTSDKSQVRLVTNPAQLVGRYGEFAYVGKMVQATDLHLLPPNVAMGFLTARLLPHNANVLHYLDVVITTEFQPVLIRQRYTINLMDAVQTTKCIQEKERKRILNDVIQGLEHVLYFAVEIDLKPTHVVTCSQKDARERQWKILLGPRETSNVYPNGYHPFHLPPEAFDKSSVGFGEHQYVYSLGILLWLLFNPEYAWPEFARPETSRDDFILAVDEGNKRPDATKCSPAAQKLFERCWNADQTRRPNIKTFIKELTKIS</sequence>
<evidence type="ECO:0000259" key="6">
    <source>
        <dbReference type="PROSITE" id="PS50011"/>
    </source>
</evidence>
<dbReference type="PROSITE" id="PS50011">
    <property type="entry name" value="PROTEIN_KINASE_DOM"/>
    <property type="match status" value="1"/>
</dbReference>
<evidence type="ECO:0000256" key="1">
    <source>
        <dbReference type="ARBA" id="ARBA00004496"/>
    </source>
</evidence>
<keyword evidence="4" id="KW-0808">Transferase</keyword>
<keyword evidence="5 8" id="KW-0418">Kinase</keyword>
<dbReference type="AlphaFoldDB" id="A0A1S3JVD8"/>
<keyword evidence="7" id="KW-1185">Reference proteome</keyword>
<evidence type="ECO:0000256" key="2">
    <source>
        <dbReference type="ARBA" id="ARBA00022490"/>
    </source>
</evidence>
<keyword evidence="2" id="KW-0963">Cytoplasm</keyword>
<dbReference type="PANTHER" id="PTHR46392:SF1">
    <property type="entry name" value="DUAL SERINE_THREONINE AND TYROSINE PROTEIN KINASE"/>
    <property type="match status" value="1"/>
</dbReference>
<feature type="domain" description="Protein kinase" evidence="6">
    <location>
        <begin position="619"/>
        <end position="893"/>
    </location>
</feature>
<evidence type="ECO:0000256" key="3">
    <source>
        <dbReference type="ARBA" id="ARBA00022527"/>
    </source>
</evidence>
<dbReference type="Proteomes" id="UP000085678">
    <property type="component" value="Unplaced"/>
</dbReference>
<organism evidence="7 8">
    <name type="scientific">Lingula anatina</name>
    <name type="common">Brachiopod</name>
    <name type="synonym">Lingula unguis</name>
    <dbReference type="NCBI Taxonomy" id="7574"/>
    <lineage>
        <taxon>Eukaryota</taxon>
        <taxon>Metazoa</taxon>
        <taxon>Spiralia</taxon>
        <taxon>Lophotrochozoa</taxon>
        <taxon>Brachiopoda</taxon>
        <taxon>Linguliformea</taxon>
        <taxon>Lingulata</taxon>
        <taxon>Lingulida</taxon>
        <taxon>Linguloidea</taxon>
        <taxon>Lingulidae</taxon>
        <taxon>Lingula</taxon>
    </lineage>
</organism>
<dbReference type="GO" id="GO:0043066">
    <property type="term" value="P:negative regulation of apoptotic process"/>
    <property type="evidence" value="ECO:0007669"/>
    <property type="project" value="TreeGrafter"/>
</dbReference>
<reference evidence="8" key="1">
    <citation type="journal article" date="2015" name="Nat. Commun.">
        <title>The Lingula genome provides insights into brachiopod evolution and the origin of phosphate biomineralization.</title>
        <authorList>
            <person name="Luo Y.J."/>
            <person name="Takeuchi T."/>
            <person name="Koyanagi R."/>
            <person name="Yamada L."/>
            <person name="Kanda M."/>
            <person name="Khalturina M."/>
            <person name="Fujie M."/>
            <person name="Yamasaki S.I."/>
            <person name="Endo K."/>
            <person name="Satoh N."/>
        </authorList>
    </citation>
    <scope>NUCLEOTIDE SEQUENCE</scope>
</reference>
<keyword evidence="3" id="KW-0723">Serine/threonine-protein kinase</keyword>
<dbReference type="InterPro" id="IPR000719">
    <property type="entry name" value="Prot_kinase_dom"/>
</dbReference>
<comment type="subcellular location">
    <subcellularLocation>
        <location evidence="1">Cytoplasm</location>
    </subcellularLocation>
</comment>
<dbReference type="SUPFAM" id="SSF52540">
    <property type="entry name" value="P-loop containing nucleoside triphosphate hydrolases"/>
    <property type="match status" value="1"/>
</dbReference>
<evidence type="ECO:0000313" key="8">
    <source>
        <dbReference type="RefSeq" id="XP_013414054.1"/>
    </source>
</evidence>
<dbReference type="OrthoDB" id="6146498at2759"/>
<dbReference type="PANTHER" id="PTHR46392">
    <property type="entry name" value="DUAL SERINE/THREONINE AND TYROSINE PROTEIN KINASE"/>
    <property type="match status" value="1"/>
</dbReference>
<evidence type="ECO:0000256" key="5">
    <source>
        <dbReference type="ARBA" id="ARBA00022777"/>
    </source>
</evidence>
<dbReference type="InterPro" id="IPR027417">
    <property type="entry name" value="P-loop_NTPase"/>
</dbReference>
<dbReference type="RefSeq" id="XP_013414054.1">
    <property type="nucleotide sequence ID" value="XM_013558600.1"/>
</dbReference>
<dbReference type="GO" id="GO:0045743">
    <property type="term" value="P:positive regulation of fibroblast growth factor receptor signaling pathway"/>
    <property type="evidence" value="ECO:0007669"/>
    <property type="project" value="TreeGrafter"/>
</dbReference>
<dbReference type="Gene3D" id="1.10.510.10">
    <property type="entry name" value="Transferase(Phosphotransferase) domain 1"/>
    <property type="match status" value="1"/>
</dbReference>
<dbReference type="STRING" id="7574.A0A1S3JVD8"/>
<dbReference type="GO" id="GO:0044344">
    <property type="term" value="P:cellular response to fibroblast growth factor stimulus"/>
    <property type="evidence" value="ECO:0007669"/>
    <property type="project" value="TreeGrafter"/>
</dbReference>
<name>A0A1S3JVD8_LINAN</name>
<dbReference type="GO" id="GO:0070374">
    <property type="term" value="P:positive regulation of ERK1 and ERK2 cascade"/>
    <property type="evidence" value="ECO:0007669"/>
    <property type="project" value="TreeGrafter"/>
</dbReference>
<proteinExistence type="predicted"/>
<protein>
    <submittedName>
        <fullName evidence="8">Dual serine/threonine and tyrosine protein kinase</fullName>
    </submittedName>
</protein>
<evidence type="ECO:0000256" key="4">
    <source>
        <dbReference type="ARBA" id="ARBA00022679"/>
    </source>
</evidence>
<accession>A0A1S3JVD8</accession>
<dbReference type="SUPFAM" id="SSF56112">
    <property type="entry name" value="Protein kinase-like (PK-like)"/>
    <property type="match status" value="1"/>
</dbReference>
<dbReference type="GO" id="GO:0005524">
    <property type="term" value="F:ATP binding"/>
    <property type="evidence" value="ECO:0007669"/>
    <property type="project" value="InterPro"/>
</dbReference>
<dbReference type="GeneID" id="106176281"/>
<dbReference type="GO" id="GO:0004674">
    <property type="term" value="F:protein serine/threonine kinase activity"/>
    <property type="evidence" value="ECO:0007669"/>
    <property type="project" value="UniProtKB-KW"/>
</dbReference>
<reference evidence="8" key="2">
    <citation type="submission" date="2025-08" db="UniProtKB">
        <authorList>
            <consortium name="RefSeq"/>
        </authorList>
    </citation>
    <scope>IDENTIFICATION</scope>
</reference>
<gene>
    <name evidence="8" type="primary">LOC106176281</name>
</gene>